<dbReference type="EMBL" id="LXQA010842950">
    <property type="protein sequence ID" value="MCI73633.1"/>
    <property type="molecule type" value="Genomic_DNA"/>
</dbReference>
<accession>A0A392UJ37</accession>
<proteinExistence type="predicted"/>
<evidence type="ECO:0000256" key="1">
    <source>
        <dbReference type="SAM" id="SignalP"/>
    </source>
</evidence>
<sequence length="61" mass="6755">MWRNAHFKLWGGLAFFYLHNAQLVLEQRAAGSGATRSVFVLGRFNLLALAQRAVGPAQRAV</sequence>
<dbReference type="AlphaFoldDB" id="A0A392UJ37"/>
<evidence type="ECO:0000313" key="2">
    <source>
        <dbReference type="EMBL" id="MCI73633.1"/>
    </source>
</evidence>
<organism evidence="2 3">
    <name type="scientific">Trifolium medium</name>
    <dbReference type="NCBI Taxonomy" id="97028"/>
    <lineage>
        <taxon>Eukaryota</taxon>
        <taxon>Viridiplantae</taxon>
        <taxon>Streptophyta</taxon>
        <taxon>Embryophyta</taxon>
        <taxon>Tracheophyta</taxon>
        <taxon>Spermatophyta</taxon>
        <taxon>Magnoliopsida</taxon>
        <taxon>eudicotyledons</taxon>
        <taxon>Gunneridae</taxon>
        <taxon>Pentapetalae</taxon>
        <taxon>rosids</taxon>
        <taxon>fabids</taxon>
        <taxon>Fabales</taxon>
        <taxon>Fabaceae</taxon>
        <taxon>Papilionoideae</taxon>
        <taxon>50 kb inversion clade</taxon>
        <taxon>NPAAA clade</taxon>
        <taxon>Hologalegina</taxon>
        <taxon>IRL clade</taxon>
        <taxon>Trifolieae</taxon>
        <taxon>Trifolium</taxon>
    </lineage>
</organism>
<keyword evidence="3" id="KW-1185">Reference proteome</keyword>
<name>A0A392UJ37_9FABA</name>
<comment type="caution">
    <text evidence="2">The sequence shown here is derived from an EMBL/GenBank/DDBJ whole genome shotgun (WGS) entry which is preliminary data.</text>
</comment>
<dbReference type="Proteomes" id="UP000265520">
    <property type="component" value="Unassembled WGS sequence"/>
</dbReference>
<reference evidence="2 3" key="1">
    <citation type="journal article" date="2018" name="Front. Plant Sci.">
        <title>Red Clover (Trifolium pratense) and Zigzag Clover (T. medium) - A Picture of Genomic Similarities and Differences.</title>
        <authorList>
            <person name="Dluhosova J."/>
            <person name="Istvanek J."/>
            <person name="Nedelnik J."/>
            <person name="Repkova J."/>
        </authorList>
    </citation>
    <scope>NUCLEOTIDE SEQUENCE [LARGE SCALE GENOMIC DNA]</scope>
    <source>
        <strain evidence="3">cv. 10/8</strain>
        <tissue evidence="2">Leaf</tissue>
    </source>
</reference>
<protein>
    <submittedName>
        <fullName evidence="2">Uncharacterized protein</fullName>
    </submittedName>
</protein>
<keyword evidence="1" id="KW-0732">Signal</keyword>
<feature type="signal peptide" evidence="1">
    <location>
        <begin position="1"/>
        <end position="21"/>
    </location>
</feature>
<evidence type="ECO:0000313" key="3">
    <source>
        <dbReference type="Proteomes" id="UP000265520"/>
    </source>
</evidence>
<feature type="chain" id="PRO_5017375490" evidence="1">
    <location>
        <begin position="22"/>
        <end position="61"/>
    </location>
</feature>